<sequence>MRRRPFPPLARVLGLLVVVVGAFTALGLAVLWPSGDAPDLSGSTAGLDYVDAQVTAVEVVGCTDPAEGLPTECQAVSVRVSSGPDEGEPATFFSSLADFRAPSFSAGDRLVLVYNRLAPAPFQYVFVEFQRDTPLLLLGLAFVLVVVAFGRWKGVRALAGLGVSLAVIVGFLLPSLLRDHNAIAVALVTTSVVAFASLYLAHGVSAATTVALLGTLTSVVAIALLANVMAAAARLTGLSGESFQVLRVTAEAIEPRGILIAGVVIGALGVLDDVTVTQVSAVTELRRAKPDLSRRDLYRSAIRIGRDHVASTVNTLVLAYVGASLALMLFFLQEGRSITQVLGREVVAIEVVRMLVGSIGLILSVPLTTWLAVVAGVTSDTDGHGHGSSSS</sequence>
<feature type="transmembrane region" description="Helical" evidence="1">
    <location>
        <begin position="12"/>
        <end position="32"/>
    </location>
</feature>
<dbReference type="PANTHER" id="PTHR41771">
    <property type="entry name" value="MEMBRANE PROTEIN-RELATED"/>
    <property type="match status" value="1"/>
</dbReference>
<dbReference type="Pfam" id="PF07907">
    <property type="entry name" value="YibE_F"/>
    <property type="match status" value="1"/>
</dbReference>
<feature type="transmembrane region" description="Helical" evidence="1">
    <location>
        <begin position="352"/>
        <end position="373"/>
    </location>
</feature>
<name>A0A6J4HL83_9ACTN</name>
<dbReference type="AlphaFoldDB" id="A0A6J4HL83"/>
<protein>
    <submittedName>
        <fullName evidence="2">YibE/F family protein</fullName>
    </submittedName>
</protein>
<organism evidence="2">
    <name type="scientific">uncultured Acidimicrobiales bacterium</name>
    <dbReference type="NCBI Taxonomy" id="310071"/>
    <lineage>
        <taxon>Bacteria</taxon>
        <taxon>Bacillati</taxon>
        <taxon>Actinomycetota</taxon>
        <taxon>Acidimicrobiia</taxon>
        <taxon>Acidimicrobiales</taxon>
        <taxon>environmental samples</taxon>
    </lineage>
</organism>
<reference evidence="2" key="1">
    <citation type="submission" date="2020-02" db="EMBL/GenBank/DDBJ databases">
        <authorList>
            <person name="Meier V. D."/>
        </authorList>
    </citation>
    <scope>NUCLEOTIDE SEQUENCE</scope>
    <source>
        <strain evidence="2">AVDCRST_MAG50</strain>
    </source>
</reference>
<dbReference type="PANTHER" id="PTHR41771:SF1">
    <property type="entry name" value="MEMBRANE PROTEIN"/>
    <property type="match status" value="1"/>
</dbReference>
<feature type="transmembrane region" description="Helical" evidence="1">
    <location>
        <begin position="133"/>
        <end position="150"/>
    </location>
</feature>
<feature type="transmembrane region" description="Helical" evidence="1">
    <location>
        <begin position="157"/>
        <end position="177"/>
    </location>
</feature>
<keyword evidence="1" id="KW-0472">Membrane</keyword>
<dbReference type="EMBL" id="CADCTF010000050">
    <property type="protein sequence ID" value="CAA9226543.1"/>
    <property type="molecule type" value="Genomic_DNA"/>
</dbReference>
<feature type="transmembrane region" description="Helical" evidence="1">
    <location>
        <begin position="313"/>
        <end position="332"/>
    </location>
</feature>
<evidence type="ECO:0000256" key="1">
    <source>
        <dbReference type="SAM" id="Phobius"/>
    </source>
</evidence>
<accession>A0A6J4HL83</accession>
<feature type="transmembrane region" description="Helical" evidence="1">
    <location>
        <begin position="183"/>
        <end position="201"/>
    </location>
</feature>
<proteinExistence type="predicted"/>
<keyword evidence="1" id="KW-0812">Transmembrane</keyword>
<keyword evidence="1" id="KW-1133">Transmembrane helix</keyword>
<gene>
    <name evidence="2" type="ORF">AVDCRST_MAG50-859</name>
</gene>
<feature type="transmembrane region" description="Helical" evidence="1">
    <location>
        <begin position="210"/>
        <end position="233"/>
    </location>
</feature>
<dbReference type="InterPro" id="IPR012507">
    <property type="entry name" value="YibE_F"/>
</dbReference>
<evidence type="ECO:0000313" key="2">
    <source>
        <dbReference type="EMBL" id="CAA9226543.1"/>
    </source>
</evidence>